<dbReference type="InterPro" id="IPR003753">
    <property type="entry name" value="Exonuc_VII_L"/>
</dbReference>
<reference evidence="9 10" key="1">
    <citation type="submission" date="2016-09" db="EMBL/GenBank/DDBJ databases">
        <title>Genome sequence of Eubacterium angustum.</title>
        <authorList>
            <person name="Poehlein A."/>
            <person name="Daniel R."/>
        </authorList>
    </citation>
    <scope>NUCLEOTIDE SEQUENCE [LARGE SCALE GENOMIC DNA]</scope>
    <source>
        <strain evidence="9 10">DSM 1989</strain>
    </source>
</reference>
<comment type="catalytic activity">
    <reaction evidence="5 6">
        <text>Exonucleolytic cleavage in either 5'- to 3'- or 3'- to 5'-direction to yield nucleoside 5'-phosphates.</text>
        <dbReference type="EC" id="3.1.11.6"/>
    </reaction>
</comment>
<name>A0A1S1VA31_9FIRM</name>
<evidence type="ECO:0000259" key="8">
    <source>
        <dbReference type="Pfam" id="PF13742"/>
    </source>
</evidence>
<evidence type="ECO:0000313" key="10">
    <source>
        <dbReference type="Proteomes" id="UP000180254"/>
    </source>
</evidence>
<dbReference type="GO" id="GO:0005737">
    <property type="term" value="C:cytoplasm"/>
    <property type="evidence" value="ECO:0007669"/>
    <property type="project" value="UniProtKB-SubCell"/>
</dbReference>
<dbReference type="STRING" id="39480.EUAN_07710"/>
<protein>
    <recommendedName>
        <fullName evidence="5">Exodeoxyribonuclease 7 large subunit</fullName>
        <ecNumber evidence="5">3.1.11.6</ecNumber>
    </recommendedName>
    <alternativeName>
        <fullName evidence="5">Exodeoxyribonuclease VII large subunit</fullName>
        <shortName evidence="5">Exonuclease VII large subunit</shortName>
    </alternativeName>
</protein>
<comment type="similarity">
    <text evidence="5 6">Belongs to the XseA family.</text>
</comment>
<dbReference type="NCBIfam" id="TIGR00237">
    <property type="entry name" value="xseA"/>
    <property type="match status" value="1"/>
</dbReference>
<keyword evidence="4 5" id="KW-0269">Exonuclease</keyword>
<dbReference type="PANTHER" id="PTHR30008:SF0">
    <property type="entry name" value="EXODEOXYRIBONUCLEASE 7 LARGE SUBUNIT"/>
    <property type="match status" value="1"/>
</dbReference>
<dbReference type="GO" id="GO:0008855">
    <property type="term" value="F:exodeoxyribonuclease VII activity"/>
    <property type="evidence" value="ECO:0007669"/>
    <property type="project" value="UniProtKB-UniRule"/>
</dbReference>
<dbReference type="EC" id="3.1.11.6" evidence="5"/>
<dbReference type="CDD" id="cd04489">
    <property type="entry name" value="ExoVII_LU_OBF"/>
    <property type="match status" value="1"/>
</dbReference>
<keyword evidence="1 5" id="KW-0963">Cytoplasm</keyword>
<comment type="subcellular location">
    <subcellularLocation>
        <location evidence="5 6">Cytoplasm</location>
    </subcellularLocation>
</comment>
<proteinExistence type="inferred from homology"/>
<evidence type="ECO:0000256" key="5">
    <source>
        <dbReference type="HAMAP-Rule" id="MF_00378"/>
    </source>
</evidence>
<dbReference type="PANTHER" id="PTHR30008">
    <property type="entry name" value="EXODEOXYRIBONUCLEASE 7 LARGE SUBUNIT"/>
    <property type="match status" value="1"/>
</dbReference>
<dbReference type="InterPro" id="IPR025824">
    <property type="entry name" value="OB-fold_nuc-bd_dom"/>
</dbReference>
<dbReference type="Proteomes" id="UP000180254">
    <property type="component" value="Unassembled WGS sequence"/>
</dbReference>
<keyword evidence="10" id="KW-1185">Reference proteome</keyword>
<dbReference type="InterPro" id="IPR020579">
    <property type="entry name" value="Exonuc_VII_lsu_C"/>
</dbReference>
<keyword evidence="2 5" id="KW-0540">Nuclease</keyword>
<organism evidence="9 10">
    <name type="scientific">Andreesenia angusta</name>
    <dbReference type="NCBI Taxonomy" id="39480"/>
    <lineage>
        <taxon>Bacteria</taxon>
        <taxon>Bacillati</taxon>
        <taxon>Bacillota</taxon>
        <taxon>Tissierellia</taxon>
        <taxon>Tissierellales</taxon>
        <taxon>Gottschalkiaceae</taxon>
        <taxon>Andreesenia</taxon>
    </lineage>
</organism>
<evidence type="ECO:0000256" key="6">
    <source>
        <dbReference type="RuleBase" id="RU004355"/>
    </source>
</evidence>
<comment type="subunit">
    <text evidence="5">Heterooligomer composed of large and small subunits.</text>
</comment>
<evidence type="ECO:0000259" key="7">
    <source>
        <dbReference type="Pfam" id="PF02601"/>
    </source>
</evidence>
<comment type="caution">
    <text evidence="9">The sequence shown here is derived from an EMBL/GenBank/DDBJ whole genome shotgun (WGS) entry which is preliminary data.</text>
</comment>
<feature type="domain" description="OB-fold nucleic acid binding" evidence="8">
    <location>
        <begin position="6"/>
        <end position="99"/>
    </location>
</feature>
<dbReference type="Pfam" id="PF02601">
    <property type="entry name" value="Exonuc_VII_L"/>
    <property type="match status" value="1"/>
</dbReference>
<dbReference type="GO" id="GO:0006308">
    <property type="term" value="P:DNA catabolic process"/>
    <property type="evidence" value="ECO:0007669"/>
    <property type="project" value="UniProtKB-UniRule"/>
</dbReference>
<dbReference type="Pfam" id="PF13742">
    <property type="entry name" value="tRNA_anti_2"/>
    <property type="match status" value="1"/>
</dbReference>
<dbReference type="AlphaFoldDB" id="A0A1S1VA31"/>
<dbReference type="GO" id="GO:0003676">
    <property type="term" value="F:nucleic acid binding"/>
    <property type="evidence" value="ECO:0007669"/>
    <property type="project" value="InterPro"/>
</dbReference>
<accession>A0A1S1VA31</accession>
<dbReference type="OrthoDB" id="9802795at2"/>
<dbReference type="EMBL" id="MKIE01000002">
    <property type="protein sequence ID" value="OHW62987.1"/>
    <property type="molecule type" value="Genomic_DNA"/>
</dbReference>
<comment type="function">
    <text evidence="5">Bidirectionally degrades single-stranded DNA into large acid-insoluble oligonucleotides, which are then degraded further into small acid-soluble oligonucleotides.</text>
</comment>
<feature type="domain" description="Exonuclease VII large subunit C-terminal" evidence="7">
    <location>
        <begin position="124"/>
        <end position="330"/>
    </location>
</feature>
<dbReference type="RefSeq" id="WP_071061867.1">
    <property type="nucleotide sequence ID" value="NZ_MKIE01000002.1"/>
</dbReference>
<evidence type="ECO:0000256" key="2">
    <source>
        <dbReference type="ARBA" id="ARBA00022722"/>
    </source>
</evidence>
<dbReference type="HAMAP" id="MF_00378">
    <property type="entry name" value="Exonuc_7_L"/>
    <property type="match status" value="1"/>
</dbReference>
<dbReference type="GO" id="GO:0009318">
    <property type="term" value="C:exodeoxyribonuclease VII complex"/>
    <property type="evidence" value="ECO:0007669"/>
    <property type="project" value="UniProtKB-UniRule"/>
</dbReference>
<dbReference type="Gene3D" id="2.40.50.1010">
    <property type="match status" value="1"/>
</dbReference>
<evidence type="ECO:0000256" key="3">
    <source>
        <dbReference type="ARBA" id="ARBA00022801"/>
    </source>
</evidence>
<gene>
    <name evidence="5 9" type="primary">xseA</name>
    <name evidence="9" type="ORF">EUAN_07710</name>
</gene>
<evidence type="ECO:0000256" key="4">
    <source>
        <dbReference type="ARBA" id="ARBA00022839"/>
    </source>
</evidence>
<evidence type="ECO:0000313" key="9">
    <source>
        <dbReference type="EMBL" id="OHW62987.1"/>
    </source>
</evidence>
<keyword evidence="3 5" id="KW-0378">Hydrolase</keyword>
<sequence>MELKPLRVSEINHYINRILSNDVLLYNMSVEGEVSNCKYHSSGHIYFSLKDEKSKIRCVMFAGNASSLSIELKDGMKVVVTGSINIYEKDGSYQINVRKARDEGRGELYEAFEALKEKLYLEGLFDEDRKKQIPKYPRKIGLVTSITGATLKDMVVNIRRRNPAVDIVIKPAIVQGRDSAQSVVEAIESLNAREDIDTIIVGRGGGSIEELWSFNEEAVARAIYGSRIPIISAVGHETDYTISDFVADLRASTPSVAAEVSVQPLKELTEKLELFKSRLQTAERERLRDAGLELSALESRLSHNSPKDALKYSRAELDLNMEKLRSAVLERFRVEESSLQNLGAKLDSLSPLRTLDRGYVFVEGEAGSIVSSKSDVGEGEKLKLRFKDGAVEVKVEKID</sequence>
<evidence type="ECO:0000256" key="1">
    <source>
        <dbReference type="ARBA" id="ARBA00022490"/>
    </source>
</evidence>